<reference evidence="2 3" key="1">
    <citation type="submission" date="2021-06" db="EMBL/GenBank/DDBJ databases">
        <authorList>
            <person name="Palmer J.M."/>
        </authorList>
    </citation>
    <scope>NUCLEOTIDE SEQUENCE [LARGE SCALE GENOMIC DNA]</scope>
    <source>
        <strain evidence="2 3">GA_2019</strain>
        <tissue evidence="2">Muscle</tissue>
    </source>
</reference>
<organism evidence="2 3">
    <name type="scientific">Goodea atripinnis</name>
    <dbReference type="NCBI Taxonomy" id="208336"/>
    <lineage>
        <taxon>Eukaryota</taxon>
        <taxon>Metazoa</taxon>
        <taxon>Chordata</taxon>
        <taxon>Craniata</taxon>
        <taxon>Vertebrata</taxon>
        <taxon>Euteleostomi</taxon>
        <taxon>Actinopterygii</taxon>
        <taxon>Neopterygii</taxon>
        <taxon>Teleostei</taxon>
        <taxon>Neoteleostei</taxon>
        <taxon>Acanthomorphata</taxon>
        <taxon>Ovalentaria</taxon>
        <taxon>Atherinomorphae</taxon>
        <taxon>Cyprinodontiformes</taxon>
        <taxon>Goodeidae</taxon>
        <taxon>Goodea</taxon>
    </lineage>
</organism>
<protein>
    <submittedName>
        <fullName evidence="2">Uncharacterized protein</fullName>
    </submittedName>
</protein>
<evidence type="ECO:0000313" key="2">
    <source>
        <dbReference type="EMBL" id="MEQ2159944.1"/>
    </source>
</evidence>
<evidence type="ECO:0000256" key="1">
    <source>
        <dbReference type="SAM" id="MobiDB-lite"/>
    </source>
</evidence>
<gene>
    <name evidence="2" type="ORF">GOODEAATRI_028414</name>
</gene>
<feature type="region of interest" description="Disordered" evidence="1">
    <location>
        <begin position="1"/>
        <end position="36"/>
    </location>
</feature>
<dbReference type="EMBL" id="JAHRIO010003933">
    <property type="protein sequence ID" value="MEQ2159944.1"/>
    <property type="molecule type" value="Genomic_DNA"/>
</dbReference>
<sequence length="128" mass="14368">MRREELQNEGSQFSPELPGVNGCSGRRQTQPLVSGTKGAGNLLTTSGFFSGIHFAKFERFCTNISLKTEDIYFKLRKRFVFPVIERTCLKEQRAVVTPCRSKKMELSSVEMAGVTLQATQPNTANTRF</sequence>
<dbReference type="Proteomes" id="UP001476798">
    <property type="component" value="Unassembled WGS sequence"/>
</dbReference>
<evidence type="ECO:0000313" key="3">
    <source>
        <dbReference type="Proteomes" id="UP001476798"/>
    </source>
</evidence>
<name>A0ABV0MMR1_9TELE</name>
<proteinExistence type="predicted"/>
<accession>A0ABV0MMR1</accession>
<keyword evidence="3" id="KW-1185">Reference proteome</keyword>
<comment type="caution">
    <text evidence="2">The sequence shown here is derived from an EMBL/GenBank/DDBJ whole genome shotgun (WGS) entry which is preliminary data.</text>
</comment>